<dbReference type="Gene3D" id="3.90.1300.10">
    <property type="entry name" value="Amidase signature (AS) domain"/>
    <property type="match status" value="1"/>
</dbReference>
<dbReference type="RefSeq" id="WP_123688352.1">
    <property type="nucleotide sequence ID" value="NZ_AP019700.1"/>
</dbReference>
<evidence type="ECO:0000256" key="1">
    <source>
        <dbReference type="ARBA" id="ARBA00009199"/>
    </source>
</evidence>
<name>A0A3N1MG67_9PROT</name>
<evidence type="ECO:0000313" key="3">
    <source>
        <dbReference type="EMBL" id="ROQ01610.1"/>
    </source>
</evidence>
<dbReference type="SUPFAM" id="SSF75304">
    <property type="entry name" value="Amidase signature (AS) enzymes"/>
    <property type="match status" value="1"/>
</dbReference>
<dbReference type="EMBL" id="RJKX01000011">
    <property type="protein sequence ID" value="ROQ01610.1"/>
    <property type="molecule type" value="Genomic_DNA"/>
</dbReference>
<dbReference type="AlphaFoldDB" id="A0A3N1MG67"/>
<feature type="domain" description="Amidase" evidence="2">
    <location>
        <begin position="26"/>
        <end position="447"/>
    </location>
</feature>
<comment type="similarity">
    <text evidence="1">Belongs to the amidase family.</text>
</comment>
<dbReference type="PANTHER" id="PTHR11895:SF7">
    <property type="entry name" value="GLUTAMYL-TRNA(GLN) AMIDOTRANSFERASE SUBUNIT A, MITOCHONDRIAL"/>
    <property type="match status" value="1"/>
</dbReference>
<dbReference type="InterPro" id="IPR036928">
    <property type="entry name" value="AS_sf"/>
</dbReference>
<dbReference type="GO" id="GO:0016740">
    <property type="term" value="F:transferase activity"/>
    <property type="evidence" value="ECO:0007669"/>
    <property type="project" value="UniProtKB-KW"/>
</dbReference>
<evidence type="ECO:0000259" key="2">
    <source>
        <dbReference type="Pfam" id="PF01425"/>
    </source>
</evidence>
<protein>
    <submittedName>
        <fullName evidence="3">Aspartyl-tRNA(Asn)/glutamyl-tRNA(Gln) amidotransferase subunit A</fullName>
    </submittedName>
</protein>
<dbReference type="NCBIfam" id="NF004815">
    <property type="entry name" value="PRK06169.1"/>
    <property type="match status" value="1"/>
</dbReference>
<dbReference type="Pfam" id="PF01425">
    <property type="entry name" value="Amidase"/>
    <property type="match status" value="1"/>
</dbReference>
<dbReference type="InterPro" id="IPR000120">
    <property type="entry name" value="Amidase"/>
</dbReference>
<accession>A0A3N1MG67</accession>
<reference evidence="3 4" key="1">
    <citation type="submission" date="2018-11" db="EMBL/GenBank/DDBJ databases">
        <title>Genomic Encyclopedia of Type Strains, Phase IV (KMG-IV): sequencing the most valuable type-strain genomes for metagenomic binning, comparative biology and taxonomic classification.</title>
        <authorList>
            <person name="Goeker M."/>
        </authorList>
    </citation>
    <scope>NUCLEOTIDE SEQUENCE [LARGE SCALE GENOMIC DNA]</scope>
    <source>
        <strain evidence="3 4">DSM 5900</strain>
    </source>
</reference>
<proteinExistence type="inferred from homology"/>
<comment type="caution">
    <text evidence="3">The sequence shown here is derived from an EMBL/GenBank/DDBJ whole genome shotgun (WGS) entry which is preliminary data.</text>
</comment>
<dbReference type="OrthoDB" id="9811471at2"/>
<dbReference type="PANTHER" id="PTHR11895">
    <property type="entry name" value="TRANSAMIDASE"/>
    <property type="match status" value="1"/>
</dbReference>
<sequence>MSSELCFLSATDLLAAYRARRLSPVDVTKAVLAQIERLDPAINGFCGVWADEALAQAKASEARWIRGAPEGRLDGVPVSLKDLMMVKGKPTGRGSLTSSDSDIAADDAPSIARLRAANAVFLGRTTTPEFGWKGCGDSPRTGITRNPWNLDRNPGGSSSGAATAAATGMGCLALGSDGGGSIRMPAGFCGIYGLKANYGRVPAYPASAYGTLSHVGPMTRTVDDAALMLTVMAGPDTRDWQSLPDAGVDFTQATAGGVAGWRIAYSPDLGYAKVDPEIAALVRKAAEKFSAMGAIVEEVSPGFANPLELFRIHWYAGAANLMRSFPPEKQALMDPGLLQIADEGARYSLMEYMEAMGEREALGQHMKRFHETYRLLLTPTLPLPAFEAGEEFPVDSGMTRWFDWTPFSYPFNLTRQPAATIPCGVTSGGLPAGLQIVGALYDEASVLRASRAYEEGTTFLPPPMART</sequence>
<organism evidence="3 4">
    <name type="scientific">Stella humosa</name>
    <dbReference type="NCBI Taxonomy" id="94"/>
    <lineage>
        <taxon>Bacteria</taxon>
        <taxon>Pseudomonadati</taxon>
        <taxon>Pseudomonadota</taxon>
        <taxon>Alphaproteobacteria</taxon>
        <taxon>Rhodospirillales</taxon>
        <taxon>Stellaceae</taxon>
        <taxon>Stella</taxon>
    </lineage>
</organism>
<keyword evidence="3" id="KW-0808">Transferase</keyword>
<gene>
    <name evidence="3" type="ORF">EDC65_0791</name>
</gene>
<dbReference type="Proteomes" id="UP000278222">
    <property type="component" value="Unassembled WGS sequence"/>
</dbReference>
<keyword evidence="4" id="KW-1185">Reference proteome</keyword>
<dbReference type="InterPro" id="IPR023631">
    <property type="entry name" value="Amidase_dom"/>
</dbReference>
<evidence type="ECO:0000313" key="4">
    <source>
        <dbReference type="Proteomes" id="UP000278222"/>
    </source>
</evidence>